<dbReference type="Proteomes" id="UP000033999">
    <property type="component" value="Unassembled WGS sequence"/>
</dbReference>
<feature type="domain" description="Glycosyltransferase 2-like" evidence="1">
    <location>
        <begin position="4"/>
        <end position="76"/>
    </location>
</feature>
<dbReference type="AlphaFoldDB" id="A0A0G1QCJ7"/>
<evidence type="ECO:0000259" key="1">
    <source>
        <dbReference type="Pfam" id="PF00535"/>
    </source>
</evidence>
<keyword evidence="2" id="KW-0808">Transferase</keyword>
<proteinExistence type="predicted"/>
<reference evidence="2 3" key="1">
    <citation type="journal article" date="2015" name="Nature">
        <title>rRNA introns, odd ribosomes, and small enigmatic genomes across a large radiation of phyla.</title>
        <authorList>
            <person name="Brown C.T."/>
            <person name="Hug L.A."/>
            <person name="Thomas B.C."/>
            <person name="Sharon I."/>
            <person name="Castelle C.J."/>
            <person name="Singh A."/>
            <person name="Wilkins M.J."/>
            <person name="Williams K.H."/>
            <person name="Banfield J.F."/>
        </authorList>
    </citation>
    <scope>NUCLEOTIDE SEQUENCE [LARGE SCALE GENOMIC DNA]</scope>
</reference>
<dbReference type="InterPro" id="IPR029044">
    <property type="entry name" value="Nucleotide-diphossugar_trans"/>
</dbReference>
<organism evidence="2 3">
    <name type="scientific">Candidatus Magasanikbacteria bacterium GW2011_GWA2_45_39</name>
    <dbReference type="NCBI Taxonomy" id="1619041"/>
    <lineage>
        <taxon>Bacteria</taxon>
        <taxon>Candidatus Magasanikiibacteriota</taxon>
    </lineage>
</organism>
<evidence type="ECO:0000313" key="2">
    <source>
        <dbReference type="EMBL" id="KKU06385.1"/>
    </source>
</evidence>
<dbReference type="SUPFAM" id="SSF53448">
    <property type="entry name" value="Nucleotide-diphospho-sugar transferases"/>
    <property type="match status" value="1"/>
</dbReference>
<gene>
    <name evidence="2" type="ORF">UX10_C0034G0001</name>
</gene>
<name>A0A0G1QCJ7_9BACT</name>
<feature type="non-terminal residue" evidence="2">
    <location>
        <position position="76"/>
    </location>
</feature>
<dbReference type="GO" id="GO:0016740">
    <property type="term" value="F:transferase activity"/>
    <property type="evidence" value="ECO:0007669"/>
    <property type="project" value="UniProtKB-KW"/>
</dbReference>
<dbReference type="InterPro" id="IPR001173">
    <property type="entry name" value="Glyco_trans_2-like"/>
</dbReference>
<protein>
    <submittedName>
        <fullName evidence="2">Glycosyl transferase family 2</fullName>
    </submittedName>
</protein>
<dbReference type="PANTHER" id="PTHR48090:SF7">
    <property type="entry name" value="RFBJ PROTEIN"/>
    <property type="match status" value="1"/>
</dbReference>
<sequence length="76" mass="8341">MKLSIVIPVYNEAKTLEKLLAAVMSVDLGTLSKEVIIVDDCSIDGTRDILNKLPQSVYRVLLQEKNQGKGAALRRG</sequence>
<dbReference type="CDD" id="cd04179">
    <property type="entry name" value="DPM_DPG-synthase_like"/>
    <property type="match status" value="1"/>
</dbReference>
<dbReference type="InterPro" id="IPR050256">
    <property type="entry name" value="Glycosyltransferase_2"/>
</dbReference>
<dbReference type="PANTHER" id="PTHR48090">
    <property type="entry name" value="UNDECAPRENYL-PHOSPHATE 4-DEOXY-4-FORMAMIDO-L-ARABINOSE TRANSFERASE-RELATED"/>
    <property type="match status" value="1"/>
</dbReference>
<comment type="caution">
    <text evidence="2">The sequence shown here is derived from an EMBL/GenBank/DDBJ whole genome shotgun (WGS) entry which is preliminary data.</text>
</comment>
<dbReference type="Gene3D" id="3.90.550.10">
    <property type="entry name" value="Spore Coat Polysaccharide Biosynthesis Protein SpsA, Chain A"/>
    <property type="match status" value="1"/>
</dbReference>
<dbReference type="Pfam" id="PF00535">
    <property type="entry name" value="Glycos_transf_2"/>
    <property type="match status" value="1"/>
</dbReference>
<dbReference type="EMBL" id="LCKX01000034">
    <property type="protein sequence ID" value="KKU06385.1"/>
    <property type="molecule type" value="Genomic_DNA"/>
</dbReference>
<accession>A0A0G1QCJ7</accession>
<evidence type="ECO:0000313" key="3">
    <source>
        <dbReference type="Proteomes" id="UP000033999"/>
    </source>
</evidence>